<sequence>MDGNLILKINDSVLRKALDFANRKGMDLSVVVEEFLSRFASGTSSEVKDIVISDKVKELVGILSSTGDEDWKKDKANYLAEKYK</sequence>
<dbReference type="EMBL" id="VOHW01000006">
    <property type="protein sequence ID" value="TWV61366.1"/>
    <property type="molecule type" value="Genomic_DNA"/>
</dbReference>
<evidence type="ECO:0000313" key="1">
    <source>
        <dbReference type="EMBL" id="TWV61366.1"/>
    </source>
</evidence>
<gene>
    <name evidence="1" type="ORF">FSA05_12085</name>
</gene>
<protein>
    <submittedName>
        <fullName evidence="1">Uncharacterized protein</fullName>
    </submittedName>
</protein>
<dbReference type="Pfam" id="PF19891">
    <property type="entry name" value="DUF6364"/>
    <property type="match status" value="1"/>
</dbReference>
<dbReference type="Proteomes" id="UP000315827">
    <property type="component" value="Unassembled WGS sequence"/>
</dbReference>
<organism evidence="1 2">
    <name type="scientific">Parabacteroides distasonis</name>
    <dbReference type="NCBI Taxonomy" id="823"/>
    <lineage>
        <taxon>Bacteria</taxon>
        <taxon>Pseudomonadati</taxon>
        <taxon>Bacteroidota</taxon>
        <taxon>Bacteroidia</taxon>
        <taxon>Bacteroidales</taxon>
        <taxon>Tannerellaceae</taxon>
        <taxon>Parabacteroides</taxon>
    </lineage>
</organism>
<proteinExistence type="predicted"/>
<dbReference type="AlphaFoldDB" id="A0A5C6KG45"/>
<comment type="caution">
    <text evidence="1">The sequence shown here is derived from an EMBL/GenBank/DDBJ whole genome shotgun (WGS) entry which is preliminary data.</text>
</comment>
<evidence type="ECO:0000313" key="2">
    <source>
        <dbReference type="Proteomes" id="UP000315827"/>
    </source>
</evidence>
<accession>A0A5C6KG45</accession>
<reference evidence="1 2" key="1">
    <citation type="submission" date="2019-07" db="EMBL/GenBank/DDBJ databases">
        <title>Genome sequencing of Parabacteroides distasonis iSURF_7.</title>
        <authorList>
            <person name="Degefu H.N."/>
            <person name="Ruoff K.L."/>
            <person name="Price C.E."/>
            <person name="Valls R.A."/>
            <person name="O'Toole G.A."/>
        </authorList>
    </citation>
    <scope>NUCLEOTIDE SEQUENCE [LARGE SCALE GENOMIC DNA]</scope>
    <source>
        <strain evidence="1 2">CFPLTA003_1B</strain>
    </source>
</reference>
<name>A0A5C6KG45_PARDI</name>
<dbReference type="InterPro" id="IPR045944">
    <property type="entry name" value="DUF6364"/>
</dbReference>
<dbReference type="RefSeq" id="WP_146375601.1">
    <property type="nucleotide sequence ID" value="NZ_VOHW01000006.1"/>
</dbReference>